<feature type="compositionally biased region" description="Polar residues" evidence="1">
    <location>
        <begin position="90"/>
        <end position="100"/>
    </location>
</feature>
<feature type="compositionally biased region" description="Polar residues" evidence="1">
    <location>
        <begin position="47"/>
        <end position="56"/>
    </location>
</feature>
<protein>
    <submittedName>
        <fullName evidence="2">Uncharacterized protein</fullName>
    </submittedName>
</protein>
<feature type="region of interest" description="Disordered" evidence="1">
    <location>
        <begin position="90"/>
        <end position="111"/>
    </location>
</feature>
<evidence type="ECO:0000313" key="3">
    <source>
        <dbReference type="Proteomes" id="UP000799539"/>
    </source>
</evidence>
<gene>
    <name evidence="2" type="ORF">CERZMDRAFT_120558</name>
</gene>
<reference evidence="2" key="1">
    <citation type="journal article" date="2020" name="Stud. Mycol.">
        <title>101 Dothideomycetes genomes: a test case for predicting lifestyles and emergence of pathogens.</title>
        <authorList>
            <person name="Haridas S."/>
            <person name="Albert R."/>
            <person name="Binder M."/>
            <person name="Bloem J."/>
            <person name="Labutti K."/>
            <person name="Salamov A."/>
            <person name="Andreopoulos B."/>
            <person name="Baker S."/>
            <person name="Barry K."/>
            <person name="Bills G."/>
            <person name="Bluhm B."/>
            <person name="Cannon C."/>
            <person name="Castanera R."/>
            <person name="Culley D."/>
            <person name="Daum C."/>
            <person name="Ezra D."/>
            <person name="Gonzalez J."/>
            <person name="Henrissat B."/>
            <person name="Kuo A."/>
            <person name="Liang C."/>
            <person name="Lipzen A."/>
            <person name="Lutzoni F."/>
            <person name="Magnuson J."/>
            <person name="Mondo S."/>
            <person name="Nolan M."/>
            <person name="Ohm R."/>
            <person name="Pangilinan J."/>
            <person name="Park H.-J."/>
            <person name="Ramirez L."/>
            <person name="Alfaro M."/>
            <person name="Sun H."/>
            <person name="Tritt A."/>
            <person name="Yoshinaga Y."/>
            <person name="Zwiers L.-H."/>
            <person name="Turgeon B."/>
            <person name="Goodwin S."/>
            <person name="Spatafora J."/>
            <person name="Crous P."/>
            <person name="Grigoriev I."/>
        </authorList>
    </citation>
    <scope>NUCLEOTIDE SEQUENCE</scope>
    <source>
        <strain evidence="2">SCOH1-5</strain>
    </source>
</reference>
<proteinExistence type="predicted"/>
<evidence type="ECO:0000256" key="1">
    <source>
        <dbReference type="SAM" id="MobiDB-lite"/>
    </source>
</evidence>
<feature type="region of interest" description="Disordered" evidence="1">
    <location>
        <begin position="38"/>
        <end position="58"/>
    </location>
</feature>
<organism evidence="2 3">
    <name type="scientific">Cercospora zeae-maydis SCOH1-5</name>
    <dbReference type="NCBI Taxonomy" id="717836"/>
    <lineage>
        <taxon>Eukaryota</taxon>
        <taxon>Fungi</taxon>
        <taxon>Dikarya</taxon>
        <taxon>Ascomycota</taxon>
        <taxon>Pezizomycotina</taxon>
        <taxon>Dothideomycetes</taxon>
        <taxon>Dothideomycetidae</taxon>
        <taxon>Mycosphaerellales</taxon>
        <taxon>Mycosphaerellaceae</taxon>
        <taxon>Cercospora</taxon>
    </lineage>
</organism>
<dbReference type="Proteomes" id="UP000799539">
    <property type="component" value="Unassembled WGS sequence"/>
</dbReference>
<evidence type="ECO:0000313" key="2">
    <source>
        <dbReference type="EMBL" id="KAF2214325.1"/>
    </source>
</evidence>
<keyword evidence="3" id="KW-1185">Reference proteome</keyword>
<sequence>MLVWESRARLKAQHARVVWKQACCTRVVTMLRRLFKARRNGSRHQRPTPQDCQSTRYDGGLINTASTNLADYESSARNVTTARLSGAQHVTTWSGRSPAQQAPEVACSSPEIDVSQASRNLITR</sequence>
<dbReference type="EMBL" id="ML992668">
    <property type="protein sequence ID" value="KAF2214325.1"/>
    <property type="molecule type" value="Genomic_DNA"/>
</dbReference>
<name>A0A6A6FLI3_9PEZI</name>
<accession>A0A6A6FLI3</accession>
<dbReference type="AlphaFoldDB" id="A0A6A6FLI3"/>